<reference evidence="1" key="1">
    <citation type="submission" date="2021-03" db="EMBL/GenBank/DDBJ databases">
        <title>Draft genome sequence of rust myrtle Austropuccinia psidii MF-1, a brazilian biotype.</title>
        <authorList>
            <person name="Quecine M.C."/>
            <person name="Pachon D.M.R."/>
            <person name="Bonatelli M.L."/>
            <person name="Correr F.H."/>
            <person name="Franceschini L.M."/>
            <person name="Leite T.F."/>
            <person name="Margarido G.R.A."/>
            <person name="Almeida C.A."/>
            <person name="Ferrarezi J.A."/>
            <person name="Labate C.A."/>
        </authorList>
    </citation>
    <scope>NUCLEOTIDE SEQUENCE</scope>
    <source>
        <strain evidence="1">MF-1</strain>
    </source>
</reference>
<evidence type="ECO:0000313" key="1">
    <source>
        <dbReference type="EMBL" id="MBW0532383.1"/>
    </source>
</evidence>
<organism evidence="1 2">
    <name type="scientific">Austropuccinia psidii MF-1</name>
    <dbReference type="NCBI Taxonomy" id="1389203"/>
    <lineage>
        <taxon>Eukaryota</taxon>
        <taxon>Fungi</taxon>
        <taxon>Dikarya</taxon>
        <taxon>Basidiomycota</taxon>
        <taxon>Pucciniomycotina</taxon>
        <taxon>Pucciniomycetes</taxon>
        <taxon>Pucciniales</taxon>
        <taxon>Sphaerophragmiaceae</taxon>
        <taxon>Austropuccinia</taxon>
    </lineage>
</organism>
<keyword evidence="2" id="KW-1185">Reference proteome</keyword>
<comment type="caution">
    <text evidence="1">The sequence shown here is derived from an EMBL/GenBank/DDBJ whole genome shotgun (WGS) entry which is preliminary data.</text>
</comment>
<dbReference type="Proteomes" id="UP000765509">
    <property type="component" value="Unassembled WGS sequence"/>
</dbReference>
<accession>A0A9Q3F2A9</accession>
<proteinExistence type="predicted"/>
<dbReference type="AlphaFoldDB" id="A0A9Q3F2A9"/>
<evidence type="ECO:0000313" key="2">
    <source>
        <dbReference type="Proteomes" id="UP000765509"/>
    </source>
</evidence>
<sequence>MDTNIICIYSSCRALCVLSGVSPVFAPPQQPMLVMLADKNPKNAHSLCDHSDHGARGDPAQDALVRTPLLSMIMESFPSRNGLPDPKMADENNSGQLALFPPVSICPPPLQGHHPMVTSLLERREVIIRPMKHGNGERTFELGLIVTMGFKHPIKFLFLLSDSFFFTQSY</sequence>
<dbReference type="EMBL" id="AVOT02037683">
    <property type="protein sequence ID" value="MBW0532383.1"/>
    <property type="molecule type" value="Genomic_DNA"/>
</dbReference>
<gene>
    <name evidence="1" type="ORF">O181_072098</name>
</gene>
<name>A0A9Q3F2A9_9BASI</name>
<protein>
    <submittedName>
        <fullName evidence="1">Uncharacterized protein</fullName>
    </submittedName>
</protein>